<organism evidence="1 2">
    <name type="scientific">[Eubacterium] siraeum</name>
    <dbReference type="NCBI Taxonomy" id="39492"/>
    <lineage>
        <taxon>Bacteria</taxon>
        <taxon>Bacillati</taxon>
        <taxon>Bacillota</taxon>
        <taxon>Clostridia</taxon>
        <taxon>Eubacteriales</taxon>
        <taxon>Oscillospiraceae</taxon>
        <taxon>Oscillospiraceae incertae sedis</taxon>
    </lineage>
</organism>
<evidence type="ECO:0000313" key="2">
    <source>
        <dbReference type="Proteomes" id="UP001210809"/>
    </source>
</evidence>
<dbReference type="EMBL" id="JAQLXW010000010">
    <property type="protein sequence ID" value="MDB8004072.1"/>
    <property type="molecule type" value="Genomic_DNA"/>
</dbReference>
<accession>A0AAW6D5P4</accession>
<name>A0AAW6D5P4_9FIRM</name>
<evidence type="ECO:0000313" key="1">
    <source>
        <dbReference type="EMBL" id="MDB8004072.1"/>
    </source>
</evidence>
<dbReference type="PROSITE" id="PS51257">
    <property type="entry name" value="PROKAR_LIPOPROTEIN"/>
    <property type="match status" value="1"/>
</dbReference>
<comment type="caution">
    <text evidence="1">The sequence shown here is derived from an EMBL/GenBank/DDBJ whole genome shotgun (WGS) entry which is preliminary data.</text>
</comment>
<dbReference type="AlphaFoldDB" id="A0AAW6D5P4"/>
<gene>
    <name evidence="1" type="ORF">PNE09_08315</name>
</gene>
<reference evidence="1" key="1">
    <citation type="submission" date="2023-01" db="EMBL/GenBank/DDBJ databases">
        <title>Human gut microbiome strain richness.</title>
        <authorList>
            <person name="Chen-Liaw A."/>
        </authorList>
    </citation>
    <scope>NUCLEOTIDE SEQUENCE</scope>
    <source>
        <strain evidence="1">1001283st1_G1_1001283B150217_161031</strain>
    </source>
</reference>
<proteinExistence type="predicted"/>
<evidence type="ECO:0008006" key="3">
    <source>
        <dbReference type="Google" id="ProtNLM"/>
    </source>
</evidence>
<dbReference type="Proteomes" id="UP001210809">
    <property type="component" value="Unassembled WGS sequence"/>
</dbReference>
<sequence>MAKGLSRIALIVATIAVVMLISSCSDVTESSQSSNKEKSVTSLVGEIYHGDGYFILDENGLQIVKEGAAYDENKKLWNAPFAAVRKINDTFYCDSFTSPDKFDDNMNYKGEVPQDSKKMIKLLKSGDVTESGLTVTSAVSSVKETLEYNRETNSTEPGISQTVYTEITLSGEVTLEGVLYVVLDEDLYISEENSILFFPYPESLKNALGFSPRFSGDIESSYLTSNASKTSVLLYGDCVYFYAGNTDNSEWLTKDFRNKPFGTAKLTVSDIKLIWQSDSLDRFSFTVKNAENVQAKK</sequence>
<protein>
    <recommendedName>
        <fullName evidence="3">Major membrane immunogen, membrane-anchored lipoprotein</fullName>
    </recommendedName>
</protein>